<protein>
    <submittedName>
        <fullName evidence="1">N-acetyltransferase</fullName>
    </submittedName>
</protein>
<accession>A0ABV7Y270</accession>
<reference evidence="2" key="1">
    <citation type="journal article" date="2019" name="Int. J. Syst. Evol. Microbiol.">
        <title>The Global Catalogue of Microorganisms (GCM) 10K type strain sequencing project: providing services to taxonomists for standard genome sequencing and annotation.</title>
        <authorList>
            <consortium name="The Broad Institute Genomics Platform"/>
            <consortium name="The Broad Institute Genome Sequencing Center for Infectious Disease"/>
            <person name="Wu L."/>
            <person name="Ma J."/>
        </authorList>
    </citation>
    <scope>NUCLEOTIDE SEQUENCE [LARGE SCALE GENOMIC DNA]</scope>
    <source>
        <strain evidence="2">CGMCC 4.7241</strain>
    </source>
</reference>
<evidence type="ECO:0000313" key="2">
    <source>
        <dbReference type="Proteomes" id="UP001595699"/>
    </source>
</evidence>
<gene>
    <name evidence="1" type="ORF">ACFOUW_00695</name>
</gene>
<organism evidence="1 2">
    <name type="scientific">Tenggerimyces flavus</name>
    <dbReference type="NCBI Taxonomy" id="1708749"/>
    <lineage>
        <taxon>Bacteria</taxon>
        <taxon>Bacillati</taxon>
        <taxon>Actinomycetota</taxon>
        <taxon>Actinomycetes</taxon>
        <taxon>Propionibacteriales</taxon>
        <taxon>Nocardioidaceae</taxon>
        <taxon>Tenggerimyces</taxon>
    </lineage>
</organism>
<dbReference type="RefSeq" id="WP_307782682.1">
    <property type="nucleotide sequence ID" value="NZ_JAFBCM010000001.1"/>
</dbReference>
<sequence>MITVSTVAERPEYAGRLGEVERTMPAYLSQGMLGGALYGRIVRTFPEYCVVATDPAGQVVGRGRSVPFALAERGGELPDGGWDAVLLWAFQDHGQRPAEAVSAIEIAVSPALSGQGLSGRILSAMREAAAGQGHRELFAPVRPTAKHEQPSLSMAEYVQLVRPDGLPVDPWLRVHARAGASIVKVAPRSMTISGSLAEWRDWTGLPFDTPGDVIVPQGLVPVHCDPRHDYAVYVEPNVWMRHPL</sequence>
<proteinExistence type="predicted"/>
<dbReference type="SUPFAM" id="SSF55729">
    <property type="entry name" value="Acyl-CoA N-acyltransferases (Nat)"/>
    <property type="match status" value="1"/>
</dbReference>
<dbReference type="InterPro" id="IPR016181">
    <property type="entry name" value="Acyl_CoA_acyltransferase"/>
</dbReference>
<dbReference type="Gene3D" id="3.40.630.30">
    <property type="match status" value="1"/>
</dbReference>
<dbReference type="Proteomes" id="UP001595699">
    <property type="component" value="Unassembled WGS sequence"/>
</dbReference>
<name>A0ABV7Y270_9ACTN</name>
<keyword evidence="2" id="KW-1185">Reference proteome</keyword>
<comment type="caution">
    <text evidence="1">The sequence shown here is derived from an EMBL/GenBank/DDBJ whole genome shotgun (WGS) entry which is preliminary data.</text>
</comment>
<evidence type="ECO:0000313" key="1">
    <source>
        <dbReference type="EMBL" id="MFC3759343.1"/>
    </source>
</evidence>
<dbReference type="EMBL" id="JBHRZH010000001">
    <property type="protein sequence ID" value="MFC3759343.1"/>
    <property type="molecule type" value="Genomic_DNA"/>
</dbReference>